<proteinExistence type="predicted"/>
<feature type="compositionally biased region" description="Polar residues" evidence="1">
    <location>
        <begin position="225"/>
        <end position="251"/>
    </location>
</feature>
<dbReference type="Proteomes" id="UP001370758">
    <property type="component" value="Unassembled WGS sequence"/>
</dbReference>
<dbReference type="InterPro" id="IPR036420">
    <property type="entry name" value="BRCT_dom_sf"/>
</dbReference>
<keyword evidence="3" id="KW-1185">Reference proteome</keyword>
<sequence length="367" mass="40277">MAVQAVASGPRKLSTDIRRAWATSGVFVVTDTWLKMSMKRKERWPEGKYIVKKPEMKEPIVPPKKPRVPLFDESQSTEPAQEPHPLLQEDSNNPFIIEDIDPPPDVEETTRRLRPLSISPIAEEKRKPPTSKSQPPSLSATPSKSKSKFMTLKSPAKKSPSQPPAAPPLFDQDGSHNNGSLLQNNLTEILRRVKKENKPPLRRPPRKLQGRANSASEDSGLLGGNSLSRDNSIQSNAEGGQDSIDTTASTTSKYKYGLTSLSRADSIANNDSNSNSNTLDFGESMVYDSNPESGPRNLQLDPDSQQPLSQAVHYVDAEAEVERKKLFEKLKMVDDGGVLKGRLVVKSTVAAQEMGGPVPRVGRARKG</sequence>
<feature type="compositionally biased region" description="Low complexity" evidence="1">
    <location>
        <begin position="263"/>
        <end position="277"/>
    </location>
</feature>
<dbReference type="SUPFAM" id="SSF52113">
    <property type="entry name" value="BRCT domain"/>
    <property type="match status" value="1"/>
</dbReference>
<feature type="compositionally biased region" description="Polar residues" evidence="1">
    <location>
        <begin position="175"/>
        <end position="187"/>
    </location>
</feature>
<feature type="region of interest" description="Disordered" evidence="1">
    <location>
        <begin position="57"/>
        <end position="251"/>
    </location>
</feature>
<dbReference type="AlphaFoldDB" id="A0AAV9WRH5"/>
<reference evidence="2 3" key="1">
    <citation type="submission" date="2023-08" db="EMBL/GenBank/DDBJ databases">
        <authorList>
            <person name="Palmer J.M."/>
        </authorList>
    </citation>
    <scope>NUCLEOTIDE SEQUENCE [LARGE SCALE GENOMIC DNA]</scope>
    <source>
        <strain evidence="2 3">TWF481</strain>
    </source>
</reference>
<dbReference type="EMBL" id="JAVHJL010000001">
    <property type="protein sequence ID" value="KAK6512172.1"/>
    <property type="molecule type" value="Genomic_DNA"/>
</dbReference>
<protein>
    <recommendedName>
        <fullName evidence="4">BRCT domain-containing protein</fullName>
    </recommendedName>
</protein>
<evidence type="ECO:0000313" key="3">
    <source>
        <dbReference type="Proteomes" id="UP001370758"/>
    </source>
</evidence>
<accession>A0AAV9WRH5</accession>
<feature type="compositionally biased region" description="Polar residues" evidence="1">
    <location>
        <begin position="130"/>
        <end position="144"/>
    </location>
</feature>
<comment type="caution">
    <text evidence="2">The sequence shown here is derived from an EMBL/GenBank/DDBJ whole genome shotgun (WGS) entry which is preliminary data.</text>
</comment>
<name>A0AAV9WRH5_9PEZI</name>
<organism evidence="2 3">
    <name type="scientific">Arthrobotrys musiformis</name>
    <dbReference type="NCBI Taxonomy" id="47236"/>
    <lineage>
        <taxon>Eukaryota</taxon>
        <taxon>Fungi</taxon>
        <taxon>Dikarya</taxon>
        <taxon>Ascomycota</taxon>
        <taxon>Pezizomycotina</taxon>
        <taxon>Orbiliomycetes</taxon>
        <taxon>Orbiliales</taxon>
        <taxon>Orbiliaceae</taxon>
        <taxon>Arthrobotrys</taxon>
    </lineage>
</organism>
<evidence type="ECO:0000313" key="2">
    <source>
        <dbReference type="EMBL" id="KAK6512172.1"/>
    </source>
</evidence>
<gene>
    <name evidence="2" type="ORF">TWF481_001063</name>
</gene>
<feature type="region of interest" description="Disordered" evidence="1">
    <location>
        <begin position="263"/>
        <end position="310"/>
    </location>
</feature>
<evidence type="ECO:0008006" key="4">
    <source>
        <dbReference type="Google" id="ProtNLM"/>
    </source>
</evidence>
<evidence type="ECO:0000256" key="1">
    <source>
        <dbReference type="SAM" id="MobiDB-lite"/>
    </source>
</evidence>
<feature type="compositionally biased region" description="Basic residues" evidence="1">
    <location>
        <begin position="192"/>
        <end position="209"/>
    </location>
</feature>
<feature type="compositionally biased region" description="Acidic residues" evidence="1">
    <location>
        <begin position="98"/>
        <end position="107"/>
    </location>
</feature>